<dbReference type="SMART" id="SM00360">
    <property type="entry name" value="RRM"/>
    <property type="match status" value="1"/>
</dbReference>
<dbReference type="InterPro" id="IPR000504">
    <property type="entry name" value="RRM_dom"/>
</dbReference>
<protein>
    <recommendedName>
        <fullName evidence="4">RRM domain-containing protein</fullName>
    </recommendedName>
</protein>
<dbReference type="Gene3D" id="3.30.70.330">
    <property type="match status" value="1"/>
</dbReference>
<reference evidence="5 6" key="1">
    <citation type="submission" date="2024-03" db="EMBL/GenBank/DDBJ databases">
        <authorList>
            <person name="Gkanogiannis A."/>
            <person name="Becerra Lopez-Lavalle L."/>
        </authorList>
    </citation>
    <scope>NUCLEOTIDE SEQUENCE [LARGE SCALE GENOMIC DNA]</scope>
</reference>
<keyword evidence="1" id="KW-0677">Repeat</keyword>
<dbReference type="InterPro" id="IPR012677">
    <property type="entry name" value="Nucleotide-bd_a/b_plait_sf"/>
</dbReference>
<accession>A0ABP0YBV7</accession>
<evidence type="ECO:0000256" key="1">
    <source>
        <dbReference type="ARBA" id="ARBA00022737"/>
    </source>
</evidence>
<dbReference type="PANTHER" id="PTHR48032:SF12">
    <property type="entry name" value="RRM DOMAIN-CONTAINING PROTEIN"/>
    <property type="match status" value="1"/>
</dbReference>
<dbReference type="InterPro" id="IPR035979">
    <property type="entry name" value="RBD_domain_sf"/>
</dbReference>
<evidence type="ECO:0000259" key="4">
    <source>
        <dbReference type="PROSITE" id="PS50102"/>
    </source>
</evidence>
<dbReference type="CDD" id="cd12330">
    <property type="entry name" value="RRM2_Hrp1p"/>
    <property type="match status" value="1"/>
</dbReference>
<keyword evidence="6" id="KW-1185">Reference proteome</keyword>
<dbReference type="SUPFAM" id="SSF54928">
    <property type="entry name" value="RNA-binding domain, RBD"/>
    <property type="match status" value="1"/>
</dbReference>
<evidence type="ECO:0000313" key="6">
    <source>
        <dbReference type="Proteomes" id="UP001642487"/>
    </source>
</evidence>
<dbReference type="PANTHER" id="PTHR48032">
    <property type="entry name" value="RNA-BINDING PROTEIN MUSASHI HOMOLOG RBP6"/>
    <property type="match status" value="1"/>
</dbReference>
<proteinExistence type="predicted"/>
<evidence type="ECO:0000256" key="2">
    <source>
        <dbReference type="ARBA" id="ARBA00022884"/>
    </source>
</evidence>
<evidence type="ECO:0000256" key="3">
    <source>
        <dbReference type="PROSITE-ProRule" id="PRU00176"/>
    </source>
</evidence>
<dbReference type="Pfam" id="PF00076">
    <property type="entry name" value="RRM_1"/>
    <property type="match status" value="1"/>
</dbReference>
<dbReference type="EMBL" id="OZ021737">
    <property type="protein sequence ID" value="CAK9316463.1"/>
    <property type="molecule type" value="Genomic_DNA"/>
</dbReference>
<evidence type="ECO:0000313" key="5">
    <source>
        <dbReference type="EMBL" id="CAK9316463.1"/>
    </source>
</evidence>
<organism evidence="5 6">
    <name type="scientific">Citrullus colocynthis</name>
    <name type="common">colocynth</name>
    <dbReference type="NCBI Taxonomy" id="252529"/>
    <lineage>
        <taxon>Eukaryota</taxon>
        <taxon>Viridiplantae</taxon>
        <taxon>Streptophyta</taxon>
        <taxon>Embryophyta</taxon>
        <taxon>Tracheophyta</taxon>
        <taxon>Spermatophyta</taxon>
        <taxon>Magnoliopsida</taxon>
        <taxon>eudicotyledons</taxon>
        <taxon>Gunneridae</taxon>
        <taxon>Pentapetalae</taxon>
        <taxon>rosids</taxon>
        <taxon>fabids</taxon>
        <taxon>Cucurbitales</taxon>
        <taxon>Cucurbitaceae</taxon>
        <taxon>Benincaseae</taxon>
        <taxon>Citrullus</taxon>
    </lineage>
</organism>
<gene>
    <name evidence="5" type="ORF">CITCOLO1_LOCUS8324</name>
</gene>
<dbReference type="PROSITE" id="PS50102">
    <property type="entry name" value="RRM"/>
    <property type="match status" value="1"/>
</dbReference>
<sequence>MNMSTIRMENNNDQCRGRKIFVGGLSAELTEDEFKTYFEKFGQITDVVVMHDSVTNRPRGFGFITFDSVESVDSVLQNNFHELNGRRVEVKRAIPKKGNYNAGHIPNARALGGKSPLPNRDIPFPYPYYGTDYTIYPGFTPFPHFGGSGVDLYGSNFYGNWFPPGFSNMASDGAWYSPIFFGVGMFPPPYRNSLISPSFSSKGLLDTGTGNGMAIRNGEIKQKTSGKRSMSADAVPFQIKDKT</sequence>
<dbReference type="Proteomes" id="UP001642487">
    <property type="component" value="Chromosome 3"/>
</dbReference>
<keyword evidence="2 3" id="KW-0694">RNA-binding</keyword>
<name>A0ABP0YBV7_9ROSI</name>
<feature type="domain" description="RRM" evidence="4">
    <location>
        <begin position="18"/>
        <end position="95"/>
    </location>
</feature>